<reference evidence="3 5" key="3">
    <citation type="submission" date="2019-06" db="EMBL/GenBank/DDBJ databases">
        <title>Whole genome shotgun sequence of Corynebacterium variabile NBRC 15286.</title>
        <authorList>
            <person name="Hosoyama A."/>
            <person name="Uohara A."/>
            <person name="Ohji S."/>
            <person name="Ichikawa N."/>
        </authorList>
    </citation>
    <scope>NUCLEOTIDE SEQUENCE [LARGE SCALE GENOMIC DNA]</scope>
    <source>
        <strain evidence="3 5">NBRC 15286</strain>
    </source>
</reference>
<dbReference type="OMA" id="TPAIIMM"/>
<reference evidence="4" key="1">
    <citation type="submission" date="2015-11" db="EMBL/GenBank/DDBJ databases">
        <authorList>
            <person name="Dugat-Bony E."/>
        </authorList>
    </citation>
    <scope>NUCLEOTIDE SEQUENCE [LARGE SCALE GENOMIC DNA]</scope>
    <source>
        <strain evidence="4">Mu292</strain>
    </source>
</reference>
<dbReference type="OrthoDB" id="6712920at2"/>
<dbReference type="GeneID" id="82886300"/>
<proteinExistence type="predicted"/>
<evidence type="ECO:0000313" key="4">
    <source>
        <dbReference type="Proteomes" id="UP000182498"/>
    </source>
</evidence>
<gene>
    <name evidence="3" type="ORF">CVA01_01320</name>
    <name evidence="2" type="ORF">CVAR292_02810</name>
</gene>
<dbReference type="InterPro" id="IPR031596">
    <property type="entry name" value="MaAIMP_sms"/>
</dbReference>
<keyword evidence="1" id="KW-0812">Transmembrane</keyword>
<dbReference type="EMBL" id="BJNT01000001">
    <property type="protein sequence ID" value="GEC84818.1"/>
    <property type="molecule type" value="Genomic_DNA"/>
</dbReference>
<dbReference type="NCBIfam" id="NF033494">
    <property type="entry name" value="NSS_import_MetS"/>
    <property type="match status" value="1"/>
</dbReference>
<protein>
    <submittedName>
        <fullName evidence="3">Putative methionine/alanine importer small subunit</fullName>
    </submittedName>
</protein>
<dbReference type="NCBIfam" id="NF033493">
    <property type="entry name" value="MetS_like_NSS"/>
    <property type="match status" value="1"/>
</dbReference>
<organism evidence="2 4">
    <name type="scientific">Corynebacterium variabile</name>
    <dbReference type="NCBI Taxonomy" id="1727"/>
    <lineage>
        <taxon>Bacteria</taxon>
        <taxon>Bacillati</taxon>
        <taxon>Actinomycetota</taxon>
        <taxon>Actinomycetes</taxon>
        <taxon>Mycobacteriales</taxon>
        <taxon>Corynebacteriaceae</taxon>
        <taxon>Corynebacterium</taxon>
    </lineage>
</organism>
<evidence type="ECO:0000256" key="1">
    <source>
        <dbReference type="SAM" id="Phobius"/>
    </source>
</evidence>
<keyword evidence="4" id="KW-1185">Reference proteome</keyword>
<accession>A0A0X8XV79</accession>
<evidence type="ECO:0000313" key="3">
    <source>
        <dbReference type="EMBL" id="GEC84818.1"/>
    </source>
</evidence>
<feature type="transmembrane region" description="Helical" evidence="1">
    <location>
        <begin position="6"/>
        <end position="27"/>
    </location>
</feature>
<dbReference type="Proteomes" id="UP000319986">
    <property type="component" value="Unassembled WGS sequence"/>
</dbReference>
<sequence>MSAAAIAMLVLFIVVIWGGLVLSALALRGKVDEEAGDLGTLPGTTDAELVIHGH</sequence>
<dbReference type="Proteomes" id="UP000182498">
    <property type="component" value="Unassembled WGS sequence"/>
</dbReference>
<dbReference type="RefSeq" id="WP_014010424.1">
    <property type="nucleotide sequence ID" value="NZ_BJNT01000001.1"/>
</dbReference>
<evidence type="ECO:0000313" key="5">
    <source>
        <dbReference type="Proteomes" id="UP000319986"/>
    </source>
</evidence>
<reference evidence="2" key="2">
    <citation type="submission" date="2015-11" db="EMBL/GenBank/DDBJ databases">
        <authorList>
            <person name="Zhang Y."/>
            <person name="Guo Z."/>
        </authorList>
    </citation>
    <scope>NUCLEOTIDE SEQUENCE [LARGE SCALE GENOMIC DNA]</scope>
    <source>
        <strain evidence="2">Mu292</strain>
    </source>
</reference>
<dbReference type="AlphaFoldDB" id="A0A0X8XV79"/>
<dbReference type="Pfam" id="PF16951">
    <property type="entry name" value="MaAIMP_sms"/>
    <property type="match status" value="1"/>
</dbReference>
<dbReference type="EMBL" id="FAUH01000025">
    <property type="protein sequence ID" value="CUU67448.1"/>
    <property type="molecule type" value="Genomic_DNA"/>
</dbReference>
<keyword evidence="1" id="KW-1133">Transmembrane helix</keyword>
<name>A0A0X8XV79_9CORY</name>
<keyword evidence="1" id="KW-0472">Membrane</keyword>
<evidence type="ECO:0000313" key="2">
    <source>
        <dbReference type="EMBL" id="CUU67448.1"/>
    </source>
</evidence>